<comment type="catalytic activity">
    <reaction evidence="1 4">
        <text>alpha-D-glucosamine 6-phosphate + H2O = beta-D-fructose 6-phosphate + NH4(+)</text>
        <dbReference type="Rhea" id="RHEA:12172"/>
        <dbReference type="ChEBI" id="CHEBI:15377"/>
        <dbReference type="ChEBI" id="CHEBI:28938"/>
        <dbReference type="ChEBI" id="CHEBI:57634"/>
        <dbReference type="ChEBI" id="CHEBI:75989"/>
        <dbReference type="EC" id="3.5.99.6"/>
    </reaction>
</comment>
<dbReference type="GO" id="GO:0042802">
    <property type="term" value="F:identical protein binding"/>
    <property type="evidence" value="ECO:0007669"/>
    <property type="project" value="TreeGrafter"/>
</dbReference>
<dbReference type="PANTHER" id="PTHR11280">
    <property type="entry name" value="GLUCOSAMINE-6-PHOSPHATE ISOMERASE"/>
    <property type="match status" value="1"/>
</dbReference>
<sequence length="236" mass="25850">MDIVVVKDQIEGGKKAFNIIKEEMSAGRVKVLGLATGSTPVTLYEELVKSDLDFSEVSSVNLDEYVGLSADNDQSYDYFMREHLFDKKPFKANYLPNGLAEDIEAECKRYDEVLKNNPIDIQILGIGENAHIGFNEPGASFEATTQKVALTDSTIEANSRNFEKKEDVPTFAISMGIKSIMSAKKIVLLAYGEKKAQAILDTVEGKVSEDVPASVLQNHPNVTLILDEAAAAKLSK</sequence>
<dbReference type="SUPFAM" id="SSF100950">
    <property type="entry name" value="NagB/RpiA/CoA transferase-like"/>
    <property type="match status" value="1"/>
</dbReference>
<comment type="caution">
    <text evidence="6">The sequence shown here is derived from an EMBL/GenBank/DDBJ whole genome shotgun (WGS) entry which is preliminary data.</text>
</comment>
<dbReference type="GO" id="GO:0019262">
    <property type="term" value="P:N-acetylneuraminate catabolic process"/>
    <property type="evidence" value="ECO:0007669"/>
    <property type="project" value="UniProtKB-UniRule"/>
</dbReference>
<dbReference type="EMBL" id="NGKA01000003">
    <property type="protein sequence ID" value="RSU14341.1"/>
    <property type="molecule type" value="Genomic_DNA"/>
</dbReference>
<comment type="similarity">
    <text evidence="4">Belongs to the glucosamine/galactosamine-6-phosphate isomerase family. NagB subfamily.</text>
</comment>
<organism evidence="6 7">
    <name type="scientific">Vagococcus elongatus</name>
    <dbReference type="NCBI Taxonomy" id="180344"/>
    <lineage>
        <taxon>Bacteria</taxon>
        <taxon>Bacillati</taxon>
        <taxon>Bacillota</taxon>
        <taxon>Bacilli</taxon>
        <taxon>Lactobacillales</taxon>
        <taxon>Enterococcaceae</taxon>
        <taxon>Vagococcus</taxon>
    </lineage>
</organism>
<dbReference type="GO" id="GO:0005737">
    <property type="term" value="C:cytoplasm"/>
    <property type="evidence" value="ECO:0007669"/>
    <property type="project" value="TreeGrafter"/>
</dbReference>
<dbReference type="GO" id="GO:0006043">
    <property type="term" value="P:glucosamine catabolic process"/>
    <property type="evidence" value="ECO:0007669"/>
    <property type="project" value="TreeGrafter"/>
</dbReference>
<feature type="domain" description="Glucosamine/galactosamine-6-phosphate isomerase" evidence="5">
    <location>
        <begin position="20"/>
        <end position="219"/>
    </location>
</feature>
<evidence type="ECO:0000256" key="1">
    <source>
        <dbReference type="ARBA" id="ARBA00000644"/>
    </source>
</evidence>
<dbReference type="CDD" id="cd01399">
    <property type="entry name" value="GlcN6P_deaminase"/>
    <property type="match status" value="1"/>
</dbReference>
<reference evidence="6 7" key="1">
    <citation type="submission" date="2017-05" db="EMBL/GenBank/DDBJ databases">
        <title>Vagococcus spp. assemblies.</title>
        <authorList>
            <person name="Gulvik C.A."/>
        </authorList>
    </citation>
    <scope>NUCLEOTIDE SEQUENCE [LARGE SCALE GENOMIC DNA]</scope>
    <source>
        <strain evidence="6 7">CCUG 51432</strain>
    </source>
</reference>
<feature type="active site" description="For ring-opening step" evidence="4">
    <location>
        <position position="129"/>
    </location>
</feature>
<dbReference type="Gene3D" id="3.40.50.1360">
    <property type="match status" value="1"/>
</dbReference>
<dbReference type="FunFam" id="3.40.50.1360:FF:000003">
    <property type="entry name" value="Glucosamine-6-phosphate deaminase"/>
    <property type="match status" value="1"/>
</dbReference>
<feature type="active site" description="For ring-opening step" evidence="4">
    <location>
        <position position="136"/>
    </location>
</feature>
<comment type="caution">
    <text evidence="4">Lacks conserved residue(s) required for the propagation of feature annotation.</text>
</comment>
<evidence type="ECO:0000313" key="7">
    <source>
        <dbReference type="Proteomes" id="UP000287605"/>
    </source>
</evidence>
<dbReference type="GO" id="GO:0006046">
    <property type="term" value="P:N-acetylglucosamine catabolic process"/>
    <property type="evidence" value="ECO:0007669"/>
    <property type="project" value="UniProtKB-UniRule"/>
</dbReference>
<dbReference type="RefSeq" id="WP_126807299.1">
    <property type="nucleotide sequence ID" value="NZ_NGKA01000003.1"/>
</dbReference>
<evidence type="ECO:0000313" key="6">
    <source>
        <dbReference type="EMBL" id="RSU14341.1"/>
    </source>
</evidence>
<dbReference type="InterPro" id="IPR006148">
    <property type="entry name" value="Glc/Gal-6P_isomerase"/>
</dbReference>
<name>A0A430B259_9ENTE</name>
<dbReference type="NCBIfam" id="TIGR00502">
    <property type="entry name" value="nagB"/>
    <property type="match status" value="1"/>
</dbReference>
<evidence type="ECO:0000256" key="2">
    <source>
        <dbReference type="ARBA" id="ARBA00022801"/>
    </source>
</evidence>
<dbReference type="GO" id="GO:0004342">
    <property type="term" value="F:glucosamine-6-phosphate deaminase activity"/>
    <property type="evidence" value="ECO:0007669"/>
    <property type="project" value="UniProtKB-UniRule"/>
</dbReference>
<keyword evidence="2 4" id="KW-0378">Hydrolase</keyword>
<dbReference type="Proteomes" id="UP000287605">
    <property type="component" value="Unassembled WGS sequence"/>
</dbReference>
<evidence type="ECO:0000256" key="4">
    <source>
        <dbReference type="HAMAP-Rule" id="MF_01241"/>
    </source>
</evidence>
<dbReference type="AlphaFoldDB" id="A0A430B259"/>
<dbReference type="UniPathway" id="UPA00629">
    <property type="reaction ID" value="UER00684"/>
</dbReference>
<dbReference type="InterPro" id="IPR004547">
    <property type="entry name" value="Glucosamine6P_isomerase"/>
</dbReference>
<dbReference type="InterPro" id="IPR037171">
    <property type="entry name" value="NagB/RpiA_transferase-like"/>
</dbReference>
<proteinExistence type="inferred from homology"/>
<feature type="active site" description="Proton acceptor; for ring-opening step" evidence="4">
    <location>
        <position position="131"/>
    </location>
</feature>
<keyword evidence="3 4" id="KW-0119">Carbohydrate metabolism</keyword>
<dbReference type="EC" id="3.5.99.6" evidence="4"/>
<dbReference type="HAMAP" id="MF_01241">
    <property type="entry name" value="GlcN6P_deamin"/>
    <property type="match status" value="1"/>
</dbReference>
<gene>
    <name evidence="4" type="primary">nagB</name>
    <name evidence="6" type="ORF">CBF29_03305</name>
</gene>
<evidence type="ECO:0000256" key="3">
    <source>
        <dbReference type="ARBA" id="ARBA00023277"/>
    </source>
</evidence>
<evidence type="ECO:0000259" key="5">
    <source>
        <dbReference type="Pfam" id="PF01182"/>
    </source>
</evidence>
<comment type="pathway">
    <text evidence="4">Amino-sugar metabolism; N-acetylneuraminate degradation; D-fructose 6-phosphate from N-acetylneuraminate: step 5/5.</text>
</comment>
<feature type="active site" description="Proton acceptor; for enolization step" evidence="4">
    <location>
        <position position="63"/>
    </location>
</feature>
<accession>A0A430B259</accession>
<dbReference type="PANTHER" id="PTHR11280:SF5">
    <property type="entry name" value="GLUCOSAMINE-6-PHOSPHATE ISOMERASE"/>
    <property type="match status" value="1"/>
</dbReference>
<dbReference type="Pfam" id="PF01182">
    <property type="entry name" value="Glucosamine_iso"/>
    <property type="match status" value="1"/>
</dbReference>
<dbReference type="GO" id="GO:0005975">
    <property type="term" value="P:carbohydrate metabolic process"/>
    <property type="evidence" value="ECO:0007669"/>
    <property type="project" value="InterPro"/>
</dbReference>
<comment type="function">
    <text evidence="4">Catalyzes the reversible isomerization-deamination of glucosamine 6-phosphate (GlcN6P) to form fructose 6-phosphate (Fru6P) and ammonium ion.</text>
</comment>
<keyword evidence="7" id="KW-1185">Reference proteome</keyword>
<dbReference type="OrthoDB" id="9791139at2"/>
<protein>
    <recommendedName>
        <fullName evidence="4">Glucosamine-6-phosphate deaminase</fullName>
        <ecNumber evidence="4">3.5.99.6</ecNumber>
    </recommendedName>
    <alternativeName>
        <fullName evidence="4">GlcN6P deaminase</fullName>
        <shortName evidence="4">GNPDA</shortName>
    </alternativeName>
    <alternativeName>
        <fullName evidence="4">Glucosamine-6-phosphate isomerase</fullName>
    </alternativeName>
</protein>